<keyword evidence="2" id="KW-0560">Oxidoreductase</keyword>
<gene>
    <name evidence="3" type="ORF">ACFO8L_01975</name>
</gene>
<dbReference type="Gene3D" id="1.10.630.10">
    <property type="entry name" value="Cytochrome P450"/>
    <property type="match status" value="1"/>
</dbReference>
<dbReference type="PANTHER" id="PTHR46696:SF1">
    <property type="entry name" value="CYTOCHROME P450 YJIB-RELATED"/>
    <property type="match status" value="1"/>
</dbReference>
<proteinExistence type="inferred from homology"/>
<dbReference type="Proteomes" id="UP001595891">
    <property type="component" value="Unassembled WGS sequence"/>
</dbReference>
<protein>
    <submittedName>
        <fullName evidence="3">Cytochrome P450</fullName>
    </submittedName>
</protein>
<dbReference type="InterPro" id="IPR017972">
    <property type="entry name" value="Cyt_P450_CS"/>
</dbReference>
<dbReference type="SUPFAM" id="SSF48264">
    <property type="entry name" value="Cytochrome P450"/>
    <property type="match status" value="1"/>
</dbReference>
<comment type="similarity">
    <text evidence="1 2">Belongs to the cytochrome P450 family.</text>
</comment>
<dbReference type="InterPro" id="IPR001128">
    <property type="entry name" value="Cyt_P450"/>
</dbReference>
<evidence type="ECO:0000256" key="2">
    <source>
        <dbReference type="RuleBase" id="RU000461"/>
    </source>
</evidence>
<dbReference type="InterPro" id="IPR036396">
    <property type="entry name" value="Cyt_P450_sf"/>
</dbReference>
<keyword evidence="2" id="KW-0503">Monooxygenase</keyword>
<organism evidence="3 4">
    <name type="scientific">Sphaerisporangium corydalis</name>
    <dbReference type="NCBI Taxonomy" id="1441875"/>
    <lineage>
        <taxon>Bacteria</taxon>
        <taxon>Bacillati</taxon>
        <taxon>Actinomycetota</taxon>
        <taxon>Actinomycetes</taxon>
        <taxon>Streptosporangiales</taxon>
        <taxon>Streptosporangiaceae</taxon>
        <taxon>Sphaerisporangium</taxon>
    </lineage>
</organism>
<keyword evidence="4" id="KW-1185">Reference proteome</keyword>
<dbReference type="PRINTS" id="PR00359">
    <property type="entry name" value="BP450"/>
</dbReference>
<dbReference type="PRINTS" id="PR00385">
    <property type="entry name" value="P450"/>
</dbReference>
<sequence length="415" mass="46157">MQEVSELIPTLFDQRTRPDPYPCYAALREREPVPLATGRGVMLGSFASCLAALRDRRLSSDRTVSWAYSGDPAATTSRPEIQSLLFSDPPDHTRLRRLMSHAFTPGMVERLRAFVRARIDDLIDAAAPAGRIEVVGGLAYPLPLSVIGHMLGVPGSDMKWLHARSMVLPRAFDPAMAAFGTPPPGHAERMVAEREMNAYFLELGRRRLRSPGDDLVSELAMVSADGDRLSERELADNCRLLLNAGHETTVNLIDNTLLALLRHPREAERLRADPHRASAIVEETMRWDSPVQILQRFVPRDLRFGEVDLRAGDIVVLLTAAAQRDPAAFADADAFLPDRTDGRHLGFGFGAHFCLGAALSRMELGLLAPRFFQRLVGPVLDESSVRYREQVALRGLTRMDVDFTDVRPRELAWPL</sequence>
<dbReference type="CDD" id="cd20625">
    <property type="entry name" value="CYP164-like"/>
    <property type="match status" value="1"/>
</dbReference>
<evidence type="ECO:0000256" key="1">
    <source>
        <dbReference type="ARBA" id="ARBA00010617"/>
    </source>
</evidence>
<keyword evidence="2" id="KW-0349">Heme</keyword>
<dbReference type="PANTHER" id="PTHR46696">
    <property type="entry name" value="P450, PUTATIVE (EUROFUNG)-RELATED"/>
    <property type="match status" value="1"/>
</dbReference>
<dbReference type="PROSITE" id="PS00086">
    <property type="entry name" value="CYTOCHROME_P450"/>
    <property type="match status" value="1"/>
</dbReference>
<dbReference type="InterPro" id="IPR002397">
    <property type="entry name" value="Cyt_P450_B"/>
</dbReference>
<evidence type="ECO:0000313" key="4">
    <source>
        <dbReference type="Proteomes" id="UP001595891"/>
    </source>
</evidence>
<evidence type="ECO:0000313" key="3">
    <source>
        <dbReference type="EMBL" id="MFC4584824.1"/>
    </source>
</evidence>
<dbReference type="EMBL" id="JBHSFN010000001">
    <property type="protein sequence ID" value="MFC4584824.1"/>
    <property type="molecule type" value="Genomic_DNA"/>
</dbReference>
<comment type="caution">
    <text evidence="3">The sequence shown here is derived from an EMBL/GenBank/DDBJ whole genome shotgun (WGS) entry which is preliminary data.</text>
</comment>
<name>A0ABV9E765_9ACTN</name>
<dbReference type="RefSeq" id="WP_262847419.1">
    <property type="nucleotide sequence ID" value="NZ_JANZYP010000063.1"/>
</dbReference>
<keyword evidence="2" id="KW-0408">Iron</keyword>
<keyword evidence="2" id="KW-0479">Metal-binding</keyword>
<dbReference type="Pfam" id="PF00067">
    <property type="entry name" value="p450"/>
    <property type="match status" value="1"/>
</dbReference>
<reference evidence="4" key="1">
    <citation type="journal article" date="2019" name="Int. J. Syst. Evol. Microbiol.">
        <title>The Global Catalogue of Microorganisms (GCM) 10K type strain sequencing project: providing services to taxonomists for standard genome sequencing and annotation.</title>
        <authorList>
            <consortium name="The Broad Institute Genomics Platform"/>
            <consortium name="The Broad Institute Genome Sequencing Center for Infectious Disease"/>
            <person name="Wu L."/>
            <person name="Ma J."/>
        </authorList>
    </citation>
    <scope>NUCLEOTIDE SEQUENCE [LARGE SCALE GENOMIC DNA]</scope>
    <source>
        <strain evidence="4">CCUG 49560</strain>
    </source>
</reference>
<accession>A0ABV9E765</accession>